<evidence type="ECO:0000313" key="3">
    <source>
        <dbReference type="EMBL" id="SFJ30196.1"/>
    </source>
</evidence>
<dbReference type="SUPFAM" id="SSF56420">
    <property type="entry name" value="Peptide deformylase"/>
    <property type="match status" value="1"/>
</dbReference>
<organism evidence="3 4">
    <name type="scientific">Aquamicrobium aerolatum DSM 21857</name>
    <dbReference type="NCBI Taxonomy" id="1121003"/>
    <lineage>
        <taxon>Bacteria</taxon>
        <taxon>Pseudomonadati</taxon>
        <taxon>Pseudomonadota</taxon>
        <taxon>Alphaproteobacteria</taxon>
        <taxon>Hyphomicrobiales</taxon>
        <taxon>Phyllobacteriaceae</taxon>
        <taxon>Aerobium</taxon>
    </lineage>
</organism>
<dbReference type="HAMAP" id="MF_00163">
    <property type="entry name" value="Pep_deformylase"/>
    <property type="match status" value="1"/>
</dbReference>
<sequence>MTVRPIVRYPDTILKTPCAPVELFDEALRQLADDLLDTMRAAPGVGITGPHIGALRRITVIELSPQDGVRIYVNPQILEASSTLQKHTEGSVSMPGVTEEVERPDRIRFRYQSLDGSEHVAQADGFLATCIQHEIDQLDGIFWLQRLSRLKRDRATKRWEKMRRDGQ</sequence>
<comment type="similarity">
    <text evidence="1 2">Belongs to the polypeptide deformylase family.</text>
</comment>
<dbReference type="InterPro" id="IPR036821">
    <property type="entry name" value="Peptide_deformylase_sf"/>
</dbReference>
<dbReference type="PANTHER" id="PTHR10458">
    <property type="entry name" value="PEPTIDE DEFORMYLASE"/>
    <property type="match status" value="1"/>
</dbReference>
<dbReference type="PRINTS" id="PR01576">
    <property type="entry name" value="PDEFORMYLASE"/>
</dbReference>
<dbReference type="PIRSF" id="PIRSF004749">
    <property type="entry name" value="Pep_def"/>
    <property type="match status" value="1"/>
</dbReference>
<dbReference type="NCBIfam" id="NF001159">
    <property type="entry name" value="PRK00150.1-3"/>
    <property type="match status" value="1"/>
</dbReference>
<evidence type="ECO:0000313" key="4">
    <source>
        <dbReference type="Proteomes" id="UP000242763"/>
    </source>
</evidence>
<comment type="caution">
    <text evidence="2">Lacks conserved residue(s) required for the propagation of feature annotation.</text>
</comment>
<dbReference type="PANTHER" id="PTHR10458:SF22">
    <property type="entry name" value="PEPTIDE DEFORMYLASE"/>
    <property type="match status" value="1"/>
</dbReference>
<dbReference type="RefSeq" id="WP_244523253.1">
    <property type="nucleotide sequence ID" value="NZ_FORF01000014.1"/>
</dbReference>
<dbReference type="Gene3D" id="3.90.45.10">
    <property type="entry name" value="Peptide deformylase"/>
    <property type="match status" value="1"/>
</dbReference>
<dbReference type="Pfam" id="PF01327">
    <property type="entry name" value="Pep_deformylase"/>
    <property type="match status" value="1"/>
</dbReference>
<dbReference type="AlphaFoldDB" id="A0A1I3QAQ4"/>
<reference evidence="4" key="1">
    <citation type="submission" date="2016-10" db="EMBL/GenBank/DDBJ databases">
        <authorList>
            <person name="Varghese N."/>
            <person name="Submissions S."/>
        </authorList>
    </citation>
    <scope>NUCLEOTIDE SEQUENCE [LARGE SCALE GENOMIC DNA]</scope>
    <source>
        <strain evidence="4">DSM 21857</strain>
    </source>
</reference>
<accession>A0A1I3QAQ4</accession>
<protein>
    <recommendedName>
        <fullName evidence="2">Peptide deformylase-like</fullName>
    </recommendedName>
    <alternativeName>
        <fullName evidence="2">Polypeptide deformylase-like</fullName>
    </alternativeName>
</protein>
<name>A0A1I3QAQ4_9HYPH</name>
<dbReference type="STRING" id="1121003.SAMN03080618_02585"/>
<feature type="active site" evidence="2">
    <location>
        <position position="134"/>
    </location>
</feature>
<keyword evidence="4" id="KW-1185">Reference proteome</keyword>
<dbReference type="NCBIfam" id="TIGR00079">
    <property type="entry name" value="pept_deformyl"/>
    <property type="match status" value="1"/>
</dbReference>
<evidence type="ECO:0000256" key="2">
    <source>
        <dbReference type="HAMAP-Rule" id="MF_00163"/>
    </source>
</evidence>
<dbReference type="CDD" id="cd00487">
    <property type="entry name" value="Pep_deformylase"/>
    <property type="match status" value="1"/>
</dbReference>
<dbReference type="NCBIfam" id="NF009484">
    <property type="entry name" value="PRK12846.1-5"/>
    <property type="match status" value="1"/>
</dbReference>
<dbReference type="GO" id="GO:0042586">
    <property type="term" value="F:peptide deformylase activity"/>
    <property type="evidence" value="ECO:0007669"/>
    <property type="project" value="InterPro"/>
</dbReference>
<dbReference type="InterPro" id="IPR023635">
    <property type="entry name" value="Peptide_deformylase"/>
</dbReference>
<dbReference type="EMBL" id="FORF01000014">
    <property type="protein sequence ID" value="SFJ30196.1"/>
    <property type="molecule type" value="Genomic_DNA"/>
</dbReference>
<proteinExistence type="inferred from homology"/>
<dbReference type="Proteomes" id="UP000242763">
    <property type="component" value="Unassembled WGS sequence"/>
</dbReference>
<evidence type="ECO:0000256" key="1">
    <source>
        <dbReference type="ARBA" id="ARBA00010759"/>
    </source>
</evidence>
<gene>
    <name evidence="3" type="ORF">SAMN03080618_02585</name>
</gene>